<organism evidence="3 4">
    <name type="scientific">Madurella fahalii</name>
    <dbReference type="NCBI Taxonomy" id="1157608"/>
    <lineage>
        <taxon>Eukaryota</taxon>
        <taxon>Fungi</taxon>
        <taxon>Dikarya</taxon>
        <taxon>Ascomycota</taxon>
        <taxon>Pezizomycotina</taxon>
        <taxon>Sordariomycetes</taxon>
        <taxon>Sordariomycetidae</taxon>
        <taxon>Sordariales</taxon>
        <taxon>Sordariales incertae sedis</taxon>
        <taxon>Madurella</taxon>
    </lineage>
</organism>
<dbReference type="Proteomes" id="UP001628179">
    <property type="component" value="Unassembled WGS sequence"/>
</dbReference>
<dbReference type="GeneID" id="98180134"/>
<reference evidence="3 4" key="1">
    <citation type="submission" date="2024-09" db="EMBL/GenBank/DDBJ databases">
        <title>Itraconazole resistance in Madurella fahalii resulting from another homologue of gene encoding cytochrome P450 14-alpha sterol demethylase (CYP51).</title>
        <authorList>
            <person name="Yoshioka I."/>
            <person name="Fahal A.H."/>
            <person name="Kaneko S."/>
            <person name="Yaguchi T."/>
        </authorList>
    </citation>
    <scope>NUCLEOTIDE SEQUENCE [LARGE SCALE GENOMIC DNA]</scope>
    <source>
        <strain evidence="3 4">IFM 68171</strain>
    </source>
</reference>
<keyword evidence="2" id="KW-0472">Membrane</keyword>
<evidence type="ECO:0000256" key="1">
    <source>
        <dbReference type="SAM" id="MobiDB-lite"/>
    </source>
</evidence>
<feature type="transmembrane region" description="Helical" evidence="2">
    <location>
        <begin position="101"/>
        <end position="119"/>
    </location>
</feature>
<evidence type="ECO:0000256" key="2">
    <source>
        <dbReference type="SAM" id="Phobius"/>
    </source>
</evidence>
<name>A0ABQ0GN35_9PEZI</name>
<proteinExistence type="predicted"/>
<dbReference type="RefSeq" id="XP_070920912.1">
    <property type="nucleotide sequence ID" value="XM_071064811.1"/>
</dbReference>
<keyword evidence="2" id="KW-0812">Transmembrane</keyword>
<keyword evidence="2" id="KW-1133">Transmembrane helix</keyword>
<feature type="transmembrane region" description="Helical" evidence="2">
    <location>
        <begin position="161"/>
        <end position="184"/>
    </location>
</feature>
<evidence type="ECO:0000313" key="4">
    <source>
        <dbReference type="Proteomes" id="UP001628179"/>
    </source>
</evidence>
<evidence type="ECO:0000313" key="3">
    <source>
        <dbReference type="EMBL" id="GAB1319182.1"/>
    </source>
</evidence>
<feature type="compositionally biased region" description="Polar residues" evidence="1">
    <location>
        <begin position="1"/>
        <end position="22"/>
    </location>
</feature>
<feature type="transmembrane region" description="Helical" evidence="2">
    <location>
        <begin position="131"/>
        <end position="155"/>
    </location>
</feature>
<accession>A0ABQ0GN35</accession>
<comment type="caution">
    <text evidence="3">The sequence shown here is derived from an EMBL/GenBank/DDBJ whole genome shotgun (WGS) entry which is preliminary data.</text>
</comment>
<protein>
    <submittedName>
        <fullName evidence="3">Uncharacterized protein</fullName>
    </submittedName>
</protein>
<dbReference type="EMBL" id="BAAFSV010000005">
    <property type="protein sequence ID" value="GAB1319182.1"/>
    <property type="molecule type" value="Genomic_DNA"/>
</dbReference>
<feature type="region of interest" description="Disordered" evidence="1">
    <location>
        <begin position="1"/>
        <end position="39"/>
    </location>
</feature>
<gene>
    <name evidence="3" type="ORF">MFIFM68171_09392</name>
</gene>
<keyword evidence="4" id="KW-1185">Reference proteome</keyword>
<sequence>MAQLEGQNRGPNLAQTPPTSSPVKPITPGTTRPKIDSRRQSRFIEEIMTEHMPTSSFVARFDWKCEPSNHKTRTTSFNVRPISGITPGKRTRLGFRCCVRLVNAILHIVPCLMLLLIIGHAIREIRPEPSIVLVAVVFFMIFLSLDLIIDLVTLFRVRKPWPVGLLMCRVTFGFNYMAVLTIYLTREGIFQDHYAYGGLHPWAGRRLAYILTALAA</sequence>